<dbReference type="Proteomes" id="UP001165186">
    <property type="component" value="Unassembled WGS sequence"/>
</dbReference>
<accession>A0ACB5S1E1</accession>
<gene>
    <name evidence="1" type="primary">g9670</name>
    <name evidence="1" type="ORF">NpPPO83_00009670</name>
</gene>
<proteinExistence type="predicted"/>
<comment type="caution">
    <text evidence="1">The sequence shown here is derived from an EMBL/GenBank/DDBJ whole genome shotgun (WGS) entry which is preliminary data.</text>
</comment>
<sequence>MTYLFSSLALVLATHELVGAALAQNSGYAQYVDPFHGTENGGNVFPGVVPAPFSVVKLGIDVSSGTTDAYSGYLPSGNVTGFSMLHESGTGGAPKYGVVSQLPVAGPVPNPLADVSVQRAAPDEAAVGYYRTALANGVTVELAGTNHAGLYRYAFPAGGEASIVVDVSHVLPSYRGLGWGQNYAGGSFEVFEDGHYEGNGTYNNGWNRAPDWTIHFCGRFNASAASSRTFAGNGTALSQYGERAAVAGSERLGGVFSFEEPAVSSRVGVSFISAEKACGFIEDELPDDVGIEDLVAASQEIWNEMVFDKVTTTETDAALLTQLYSSLYGMHLIPSNRTGENPLWESDEPYYDDWFTLWDLFRCTTPLMHILQPEAYEEQIRSLIDIWRNDGFMPDARSSNYNGRVQGGTNADNVLADAYVKGVRGAINWEEGYSAMLTDAEKVPANSYDPSTAPDVSSTKEGRGALPDWLHYGWITPAYSRAVSRAVEYSANDFGLYQVACGLGRDDDATKYLRRSRNWRNHWNPNATALGFSGFVVPRNADGTFVPQDPLACGGCYWPDAYYEDSPFTYSFNAHHDLANLIARSGGPSRFVARLDTFFQPGANNGATIYNPGNEPSFTTPYLYNYAGRQDRTVRQIRDTAYTYYNAGRGGIPGNSDAGAMQSWILWNMIGLYPVTGQTTFLIGSPWFAQLTLALGGGKVLNVTASAGQAEQRAQGAYYVQSLRVNGEPWGKAWITWEDVFAEGGRLEFELGATPSSWAAAGDAPPSPASLAADGAPA</sequence>
<reference evidence="1" key="1">
    <citation type="submission" date="2024-09" db="EMBL/GenBank/DDBJ databases">
        <title>Draft Genome Sequences of Neofusicoccum parvum.</title>
        <authorList>
            <person name="Ashida A."/>
            <person name="Camagna M."/>
            <person name="Tanaka A."/>
            <person name="Takemoto D."/>
        </authorList>
    </citation>
    <scope>NUCLEOTIDE SEQUENCE</scope>
    <source>
        <strain evidence="1">PPO83</strain>
    </source>
</reference>
<keyword evidence="1" id="KW-0378">Hydrolase</keyword>
<evidence type="ECO:0000313" key="2">
    <source>
        <dbReference type="Proteomes" id="UP001165186"/>
    </source>
</evidence>
<protein>
    <submittedName>
        <fullName evidence="1">Glycosyl hydrolase</fullName>
    </submittedName>
</protein>
<evidence type="ECO:0000313" key="1">
    <source>
        <dbReference type="EMBL" id="GME26594.1"/>
    </source>
</evidence>
<organism evidence="1 2">
    <name type="scientific">Neofusicoccum parvum</name>
    <dbReference type="NCBI Taxonomy" id="310453"/>
    <lineage>
        <taxon>Eukaryota</taxon>
        <taxon>Fungi</taxon>
        <taxon>Dikarya</taxon>
        <taxon>Ascomycota</taxon>
        <taxon>Pezizomycotina</taxon>
        <taxon>Dothideomycetes</taxon>
        <taxon>Dothideomycetes incertae sedis</taxon>
        <taxon>Botryosphaeriales</taxon>
        <taxon>Botryosphaeriaceae</taxon>
        <taxon>Neofusicoccum</taxon>
    </lineage>
</organism>
<keyword evidence="2" id="KW-1185">Reference proteome</keyword>
<dbReference type="EMBL" id="BSXG01000029">
    <property type="protein sequence ID" value="GME26594.1"/>
    <property type="molecule type" value="Genomic_DNA"/>
</dbReference>
<name>A0ACB5S1E1_9PEZI</name>